<gene>
    <name evidence="2" type="ORF">OU421_07175</name>
</gene>
<dbReference type="RefSeq" id="WP_268185391.1">
    <property type="nucleotide sequence ID" value="NZ_CP113361.1"/>
</dbReference>
<evidence type="ECO:0008006" key="4">
    <source>
        <dbReference type="Google" id="ProtNLM"/>
    </source>
</evidence>
<evidence type="ECO:0000313" key="2">
    <source>
        <dbReference type="EMBL" id="WAI00218.1"/>
    </source>
</evidence>
<name>A0A9X9T6B3_METOG</name>
<dbReference type="Proteomes" id="UP001163096">
    <property type="component" value="Chromosome"/>
</dbReference>
<dbReference type="GeneID" id="76834871"/>
<evidence type="ECO:0000313" key="3">
    <source>
        <dbReference type="Proteomes" id="UP001163096"/>
    </source>
</evidence>
<feature type="transmembrane region" description="Helical" evidence="1">
    <location>
        <begin position="87"/>
        <end position="105"/>
    </location>
</feature>
<evidence type="ECO:0000256" key="1">
    <source>
        <dbReference type="SAM" id="Phobius"/>
    </source>
</evidence>
<sequence length="245" mass="28006">MNIRSWFEKRASWCPNAGIQLNRRHVSVIGSPYLPGAGTIPACGGREMVVDYHYISPRFILAGLLAFAVFSILFIICFFIPEWRPALYLLTALSFITYALVNFYLDMKRAVIEFLPHSVVLQRPLFRPIIFEKDAVRVVEMKKTRLPVPRRVIALFYLLMVSAVFFSMTWGEVLRLMSGQSVGADFAFHLLIAIGFVVFLVELCYRSFARMHFPCFLRVTLKTGESLHLYAKHPESLAAMLEADT</sequence>
<feature type="transmembrane region" description="Helical" evidence="1">
    <location>
        <begin position="59"/>
        <end position="81"/>
    </location>
</feature>
<keyword evidence="1" id="KW-0812">Transmembrane</keyword>
<protein>
    <recommendedName>
        <fullName evidence="4">DUF1673 family protein</fullName>
    </recommendedName>
</protein>
<reference evidence="2" key="1">
    <citation type="submission" date="2022-11" db="EMBL/GenBank/DDBJ databases">
        <title>Complete genome sequence of Methanogenium organophilum DSM 3596.</title>
        <authorList>
            <person name="Chen S.-C."/>
            <person name="Lai S.-J."/>
            <person name="You Y.-T."/>
        </authorList>
    </citation>
    <scope>NUCLEOTIDE SEQUENCE</scope>
    <source>
        <strain evidence="2">DSM 3596</strain>
    </source>
</reference>
<dbReference type="KEGG" id="mou:OU421_07175"/>
<keyword evidence="1" id="KW-1133">Transmembrane helix</keyword>
<accession>A0A9X9T6B3</accession>
<proteinExistence type="predicted"/>
<keyword evidence="3" id="KW-1185">Reference proteome</keyword>
<keyword evidence="1" id="KW-0472">Membrane</keyword>
<organism evidence="2 3">
    <name type="scientific">Methanogenium organophilum</name>
    <dbReference type="NCBI Taxonomy" id="2199"/>
    <lineage>
        <taxon>Archaea</taxon>
        <taxon>Methanobacteriati</taxon>
        <taxon>Methanobacteriota</taxon>
        <taxon>Stenosarchaea group</taxon>
        <taxon>Methanomicrobia</taxon>
        <taxon>Methanomicrobiales</taxon>
        <taxon>Methanomicrobiaceae</taxon>
        <taxon>Methanogenium</taxon>
    </lineage>
</organism>
<feature type="transmembrane region" description="Helical" evidence="1">
    <location>
        <begin position="152"/>
        <end position="171"/>
    </location>
</feature>
<dbReference type="AlphaFoldDB" id="A0A9X9T6B3"/>
<dbReference type="EMBL" id="CP113361">
    <property type="protein sequence ID" value="WAI00218.1"/>
    <property type="molecule type" value="Genomic_DNA"/>
</dbReference>
<feature type="transmembrane region" description="Helical" evidence="1">
    <location>
        <begin position="186"/>
        <end position="205"/>
    </location>
</feature>